<dbReference type="Proteomes" id="UP000606935">
    <property type="component" value="Unassembled WGS sequence"/>
</dbReference>
<protein>
    <submittedName>
        <fullName evidence="1">Uncharacterized protein</fullName>
    </submittedName>
</protein>
<reference evidence="1" key="1">
    <citation type="journal article" date="2014" name="Int. J. Syst. Evol. Microbiol.">
        <title>Complete genome sequence of Corynebacterium casei LMG S-19264T (=DSM 44701T), isolated from a smear-ripened cheese.</title>
        <authorList>
            <consortium name="US DOE Joint Genome Institute (JGI-PGF)"/>
            <person name="Walter F."/>
            <person name="Albersmeier A."/>
            <person name="Kalinowski J."/>
            <person name="Ruckert C."/>
        </authorList>
    </citation>
    <scope>NUCLEOTIDE SEQUENCE</scope>
    <source>
        <strain evidence="1">CGMCC 1.7086</strain>
    </source>
</reference>
<evidence type="ECO:0000313" key="1">
    <source>
        <dbReference type="EMBL" id="GGO65877.1"/>
    </source>
</evidence>
<proteinExistence type="predicted"/>
<reference evidence="1" key="2">
    <citation type="submission" date="2020-09" db="EMBL/GenBank/DDBJ databases">
        <authorList>
            <person name="Sun Q."/>
            <person name="Zhou Y."/>
        </authorList>
    </citation>
    <scope>NUCLEOTIDE SEQUENCE</scope>
    <source>
        <strain evidence="1">CGMCC 1.7086</strain>
    </source>
</reference>
<gene>
    <name evidence="1" type="ORF">GCM10010982_08730</name>
</gene>
<sequence>MADVDFQIKRQLISLMKILISRKIGLKYTARLVYLSQSIIDRDQ</sequence>
<keyword evidence="2" id="KW-1185">Reference proteome</keyword>
<organism evidence="1 2">
    <name type="scientific">Bowmanella pacifica</name>
    <dbReference type="NCBI Taxonomy" id="502051"/>
    <lineage>
        <taxon>Bacteria</taxon>
        <taxon>Pseudomonadati</taxon>
        <taxon>Pseudomonadota</taxon>
        <taxon>Gammaproteobacteria</taxon>
        <taxon>Alteromonadales</taxon>
        <taxon>Alteromonadaceae</taxon>
        <taxon>Bowmanella</taxon>
    </lineage>
</organism>
<evidence type="ECO:0000313" key="2">
    <source>
        <dbReference type="Proteomes" id="UP000606935"/>
    </source>
</evidence>
<comment type="caution">
    <text evidence="1">The sequence shown here is derived from an EMBL/GenBank/DDBJ whole genome shotgun (WGS) entry which is preliminary data.</text>
</comment>
<name>A0A918DHR6_9ALTE</name>
<dbReference type="AlphaFoldDB" id="A0A918DHR6"/>
<dbReference type="EMBL" id="BMLS01000001">
    <property type="protein sequence ID" value="GGO65877.1"/>
    <property type="molecule type" value="Genomic_DNA"/>
</dbReference>
<accession>A0A918DHR6</accession>